<feature type="domain" description="Outer membrane protein beta-barrel" evidence="10">
    <location>
        <begin position="360"/>
        <end position="761"/>
    </location>
</feature>
<evidence type="ECO:0000259" key="9">
    <source>
        <dbReference type="Pfam" id="PF07715"/>
    </source>
</evidence>
<keyword evidence="11" id="KW-0675">Receptor</keyword>
<dbReference type="InterPro" id="IPR008969">
    <property type="entry name" value="CarboxyPept-like_regulatory"/>
</dbReference>
<keyword evidence="3 7" id="KW-1134">Transmembrane beta strand</keyword>
<evidence type="ECO:0000256" key="2">
    <source>
        <dbReference type="ARBA" id="ARBA00022448"/>
    </source>
</evidence>
<dbReference type="Gene3D" id="2.40.170.20">
    <property type="entry name" value="TonB-dependent receptor, beta-barrel domain"/>
    <property type="match status" value="1"/>
</dbReference>
<evidence type="ECO:0000256" key="5">
    <source>
        <dbReference type="ARBA" id="ARBA00023136"/>
    </source>
</evidence>
<name>A0ABW3HZR3_9FLAO</name>
<sequence>MITTYAQNNSPKIGSISGIVTDNLTKEPIPYATVSIHNNNELITGGITTESGNFELKKIPLGSFTVKVQFIGYEDVVQNITLTRNNKSQNIGNISLKEGAEQLDAIEVIAERSTVEQKIDRKVINIGKDLVSAGATATEIMNNIQSVSVDQQTGAIALRGNNNVRVLVDGKPTNIDPSQLLQQIPSSSIKQIELITNPSAKYNPEGMSGIINIVLHKNSNMGFNGNISTGLTFGITPKLNSSLGLNYKVGKVNIYGNYGFNTGKNQNHGFKDSYQENLENRSNFDFGTDNTSHLIKTGIDYYINDKNTLSFYTTQNLFYSDTFGRTELLFSDPSNGNVLQINNSETDSHSQTYNVDYKVDFGKEGQNLELEVNYNVTDAPQDAFFNLNNTPREDVIGNKRDNLLINLDYVRPFSETTKLELGLESRTQNTENNLLSTGQNLDGSFTYDREIYSAYVTLSKKWNEKWSAQFGTRLESYNIDAVFTGYDAVADATTTEKLTDDIFSIYPSAFVTYNQNEKNSFNLSYSRRVDRPSIGQVNPIREWTTPSVDSEGNPNLQPQFTNSFELNYTRKIKLGSLTTGVFYRNINDEINRSVSIHPTITNKLILTHENFDDNNAFGFEASANLRFAKWWNTNASFDIYHKTVKGVVSSESTTSGFEDVEIDNTSFNTRINNNFKATKKLRFQLSGFYSAPDLGLQFQRNEMWKIDAGASYNVFKGKGTVSARVSDIFNSMNFSFEGSKPYRQEGEFNWESQSVYIGFNYRFGGGKNRALQRKRRDNNEKRSSGGMM</sequence>
<keyword evidence="4 7" id="KW-0812">Transmembrane</keyword>
<gene>
    <name evidence="11" type="ORF">ACFQ1O_03330</name>
</gene>
<evidence type="ECO:0000313" key="12">
    <source>
        <dbReference type="Proteomes" id="UP001596997"/>
    </source>
</evidence>
<dbReference type="PANTHER" id="PTHR40980:SF4">
    <property type="entry name" value="TONB-DEPENDENT RECEPTOR-LIKE BETA-BARREL DOMAIN-CONTAINING PROTEIN"/>
    <property type="match status" value="1"/>
</dbReference>
<dbReference type="Pfam" id="PF14905">
    <property type="entry name" value="OMP_b-brl_3"/>
    <property type="match status" value="1"/>
</dbReference>
<comment type="similarity">
    <text evidence="7">Belongs to the TonB-dependent receptor family.</text>
</comment>
<keyword evidence="12" id="KW-1185">Reference proteome</keyword>
<feature type="compositionally biased region" description="Basic and acidic residues" evidence="8">
    <location>
        <begin position="777"/>
        <end position="788"/>
    </location>
</feature>
<dbReference type="InterPro" id="IPR037066">
    <property type="entry name" value="Plug_dom_sf"/>
</dbReference>
<proteinExistence type="inferred from homology"/>
<dbReference type="PANTHER" id="PTHR40980">
    <property type="entry name" value="PLUG DOMAIN-CONTAINING PROTEIN"/>
    <property type="match status" value="1"/>
</dbReference>
<keyword evidence="2 7" id="KW-0813">Transport</keyword>
<dbReference type="RefSeq" id="WP_377713330.1">
    <property type="nucleotide sequence ID" value="NZ_JBHTJM010000003.1"/>
</dbReference>
<reference evidence="12" key="1">
    <citation type="journal article" date="2019" name="Int. J. Syst. Evol. Microbiol.">
        <title>The Global Catalogue of Microorganisms (GCM) 10K type strain sequencing project: providing services to taxonomists for standard genome sequencing and annotation.</title>
        <authorList>
            <consortium name="The Broad Institute Genomics Platform"/>
            <consortium name="The Broad Institute Genome Sequencing Center for Infectious Disease"/>
            <person name="Wu L."/>
            <person name="Ma J."/>
        </authorList>
    </citation>
    <scope>NUCLEOTIDE SEQUENCE [LARGE SCALE GENOMIC DNA]</scope>
    <source>
        <strain evidence="12">CCUG 62114</strain>
    </source>
</reference>
<evidence type="ECO:0000256" key="3">
    <source>
        <dbReference type="ARBA" id="ARBA00022452"/>
    </source>
</evidence>
<dbReference type="Pfam" id="PF07715">
    <property type="entry name" value="Plug"/>
    <property type="match status" value="1"/>
</dbReference>
<comment type="caution">
    <text evidence="11">The sequence shown here is derived from an EMBL/GenBank/DDBJ whole genome shotgun (WGS) entry which is preliminary data.</text>
</comment>
<dbReference type="PROSITE" id="PS52016">
    <property type="entry name" value="TONB_DEPENDENT_REC_3"/>
    <property type="match status" value="1"/>
</dbReference>
<evidence type="ECO:0000313" key="11">
    <source>
        <dbReference type="EMBL" id="MFD0963033.1"/>
    </source>
</evidence>
<accession>A0ABW3HZR3</accession>
<dbReference type="Gene3D" id="2.60.40.1120">
    <property type="entry name" value="Carboxypeptidase-like, regulatory domain"/>
    <property type="match status" value="1"/>
</dbReference>
<organism evidence="11 12">
    <name type="scientific">Pseudofulvibacter geojedonensis</name>
    <dbReference type="NCBI Taxonomy" id="1123758"/>
    <lineage>
        <taxon>Bacteria</taxon>
        <taxon>Pseudomonadati</taxon>
        <taxon>Bacteroidota</taxon>
        <taxon>Flavobacteriia</taxon>
        <taxon>Flavobacteriales</taxon>
        <taxon>Flavobacteriaceae</taxon>
        <taxon>Pseudofulvibacter</taxon>
    </lineage>
</organism>
<dbReference type="Gene3D" id="2.170.130.10">
    <property type="entry name" value="TonB-dependent receptor, plug domain"/>
    <property type="match status" value="1"/>
</dbReference>
<protein>
    <submittedName>
        <fullName evidence="11">TonB-dependent receptor domain-containing protein</fullName>
    </submittedName>
</protein>
<keyword evidence="6 7" id="KW-0998">Cell outer membrane</keyword>
<dbReference type="SUPFAM" id="SSF56935">
    <property type="entry name" value="Porins"/>
    <property type="match status" value="1"/>
</dbReference>
<dbReference type="Proteomes" id="UP001596997">
    <property type="component" value="Unassembled WGS sequence"/>
</dbReference>
<evidence type="ECO:0000259" key="10">
    <source>
        <dbReference type="Pfam" id="PF14905"/>
    </source>
</evidence>
<dbReference type="InterPro" id="IPR039426">
    <property type="entry name" value="TonB-dep_rcpt-like"/>
</dbReference>
<keyword evidence="5 7" id="KW-0472">Membrane</keyword>
<dbReference type="InterPro" id="IPR036942">
    <property type="entry name" value="Beta-barrel_TonB_sf"/>
</dbReference>
<evidence type="ECO:0000256" key="7">
    <source>
        <dbReference type="PROSITE-ProRule" id="PRU01360"/>
    </source>
</evidence>
<evidence type="ECO:0000256" key="4">
    <source>
        <dbReference type="ARBA" id="ARBA00022692"/>
    </source>
</evidence>
<evidence type="ECO:0000256" key="8">
    <source>
        <dbReference type="SAM" id="MobiDB-lite"/>
    </source>
</evidence>
<dbReference type="InterPro" id="IPR012910">
    <property type="entry name" value="Plug_dom"/>
</dbReference>
<evidence type="ECO:0000256" key="6">
    <source>
        <dbReference type="ARBA" id="ARBA00023237"/>
    </source>
</evidence>
<dbReference type="EMBL" id="JBHTJM010000003">
    <property type="protein sequence ID" value="MFD0963033.1"/>
    <property type="molecule type" value="Genomic_DNA"/>
</dbReference>
<feature type="domain" description="TonB-dependent receptor plug" evidence="9">
    <location>
        <begin position="134"/>
        <end position="209"/>
    </location>
</feature>
<evidence type="ECO:0000256" key="1">
    <source>
        <dbReference type="ARBA" id="ARBA00004571"/>
    </source>
</evidence>
<feature type="region of interest" description="Disordered" evidence="8">
    <location>
        <begin position="768"/>
        <end position="788"/>
    </location>
</feature>
<dbReference type="InterPro" id="IPR041700">
    <property type="entry name" value="OMP_b-brl_3"/>
</dbReference>
<dbReference type="Pfam" id="PF13715">
    <property type="entry name" value="CarbopepD_reg_2"/>
    <property type="match status" value="1"/>
</dbReference>
<dbReference type="SUPFAM" id="SSF49464">
    <property type="entry name" value="Carboxypeptidase regulatory domain-like"/>
    <property type="match status" value="1"/>
</dbReference>
<comment type="subcellular location">
    <subcellularLocation>
        <location evidence="1 7">Cell outer membrane</location>
        <topology evidence="1 7">Multi-pass membrane protein</topology>
    </subcellularLocation>
</comment>